<sequence>MIHGPCNTLNPNSSCMIDGKCSKRYPRALIFNTVTGNDGYLLYGRLAEDDGKLATMQTWNGDIEVAVVHLAAHLENGQCVYFTAANMQQIAPNPPAFFTLRQTDAFAKTLLFSEVPTYFT</sequence>
<dbReference type="Proteomes" id="UP000271087">
    <property type="component" value="Unassembled WGS sequence"/>
</dbReference>
<dbReference type="STRING" id="42157.A0A182EKU9"/>
<proteinExistence type="predicted"/>
<organism evidence="3">
    <name type="scientific">Onchocerca ochengi</name>
    <name type="common">Filarial nematode worm</name>
    <dbReference type="NCBI Taxonomy" id="42157"/>
    <lineage>
        <taxon>Eukaryota</taxon>
        <taxon>Metazoa</taxon>
        <taxon>Ecdysozoa</taxon>
        <taxon>Nematoda</taxon>
        <taxon>Chromadorea</taxon>
        <taxon>Rhabditida</taxon>
        <taxon>Spirurina</taxon>
        <taxon>Spiruromorpha</taxon>
        <taxon>Filarioidea</taxon>
        <taxon>Onchocercidae</taxon>
        <taxon>Onchocerca</taxon>
    </lineage>
</organism>
<accession>A0A182EKU9</accession>
<evidence type="ECO:0000313" key="3">
    <source>
        <dbReference type="WBParaSite" id="nOo.2.0.1.t08738-RA"/>
    </source>
</evidence>
<dbReference type="EMBL" id="UYRW01003818">
    <property type="protein sequence ID" value="VDM91619.1"/>
    <property type="molecule type" value="Genomic_DNA"/>
</dbReference>
<dbReference type="OrthoDB" id="1728974at2759"/>
<keyword evidence="2" id="KW-1185">Reference proteome</keyword>
<reference evidence="1 2" key="2">
    <citation type="submission" date="2018-08" db="EMBL/GenBank/DDBJ databases">
        <authorList>
            <person name="Laetsch R D."/>
            <person name="Stevens L."/>
            <person name="Kumar S."/>
            <person name="Blaxter L. M."/>
        </authorList>
    </citation>
    <scope>NUCLEOTIDE SEQUENCE [LARGE SCALE GENOMIC DNA]</scope>
</reference>
<name>A0A182EKU9_ONCOC</name>
<gene>
    <name evidence="1" type="ORF">NOO_LOCUS8738</name>
</gene>
<dbReference type="WBParaSite" id="nOo.2.0.1.t08738-RA">
    <property type="protein sequence ID" value="nOo.2.0.1.t08738-RA"/>
    <property type="gene ID" value="nOo.2.0.1.g08738"/>
</dbReference>
<protein>
    <submittedName>
        <fullName evidence="3">DOMON domain-containing protein</fullName>
    </submittedName>
</protein>
<evidence type="ECO:0000313" key="1">
    <source>
        <dbReference type="EMBL" id="VDM91619.1"/>
    </source>
</evidence>
<evidence type="ECO:0000313" key="2">
    <source>
        <dbReference type="Proteomes" id="UP000271087"/>
    </source>
</evidence>
<dbReference type="AlphaFoldDB" id="A0A182EKU9"/>
<reference evidence="3" key="1">
    <citation type="submission" date="2016-06" db="UniProtKB">
        <authorList>
            <consortium name="WormBaseParasite"/>
        </authorList>
    </citation>
    <scope>IDENTIFICATION</scope>
</reference>